<dbReference type="GO" id="GO:0004826">
    <property type="term" value="F:phenylalanine-tRNA ligase activity"/>
    <property type="evidence" value="ECO:0007669"/>
    <property type="project" value="UniProtKB-EC"/>
</dbReference>
<evidence type="ECO:0000256" key="2">
    <source>
        <dbReference type="ARBA" id="ARBA00004496"/>
    </source>
</evidence>
<feature type="domain" description="B5" evidence="13">
    <location>
        <begin position="334"/>
        <end position="412"/>
    </location>
</feature>
<dbReference type="InterPro" id="IPR045060">
    <property type="entry name" value="Phe-tRNA-ligase_IIc_bsu"/>
</dbReference>
<dbReference type="InterPro" id="IPR005146">
    <property type="entry name" value="B3/B4_tRNA-bd"/>
</dbReference>
<keyword evidence="15" id="KW-1185">Reference proteome</keyword>
<dbReference type="Pfam" id="PF03484">
    <property type="entry name" value="B5"/>
    <property type="match status" value="1"/>
</dbReference>
<dbReference type="Gene3D" id="3.30.930.10">
    <property type="entry name" value="Bira Bifunctional Protein, Domain 2"/>
    <property type="match status" value="1"/>
</dbReference>
<evidence type="ECO:0000256" key="6">
    <source>
        <dbReference type="ARBA" id="ARBA00022598"/>
    </source>
</evidence>
<evidence type="ECO:0000256" key="5">
    <source>
        <dbReference type="ARBA" id="ARBA00022490"/>
    </source>
</evidence>
<dbReference type="GO" id="GO:0006432">
    <property type="term" value="P:phenylalanyl-tRNA aminoacylation"/>
    <property type="evidence" value="ECO:0007669"/>
    <property type="project" value="InterPro"/>
</dbReference>
<evidence type="ECO:0000256" key="7">
    <source>
        <dbReference type="ARBA" id="ARBA00022723"/>
    </source>
</evidence>
<dbReference type="PANTHER" id="PTHR10947">
    <property type="entry name" value="PHENYLALANYL-TRNA SYNTHETASE BETA CHAIN AND LEUCINE-RICH REPEAT-CONTAINING PROTEIN 47"/>
    <property type="match status" value="1"/>
</dbReference>
<keyword evidence="10" id="KW-0460">Magnesium</keyword>
<dbReference type="InterPro" id="IPR009061">
    <property type="entry name" value="DNA-bd_dom_put_sf"/>
</dbReference>
<dbReference type="InterPro" id="IPR041616">
    <property type="entry name" value="PheRS_beta_core"/>
</dbReference>
<evidence type="ECO:0000256" key="1">
    <source>
        <dbReference type="ARBA" id="ARBA00001946"/>
    </source>
</evidence>
<sequence>MDRATNDATRGVFAVPIISVEGDWLNQLLGRSYPVEELADALEQIGCDVDDVLEIDRFRCPKCQQVVEASLGAEVTNHCNWCDYEQEQSFQRVGRSTVIRLDLLAARPDLFDVGGIARALKGYLGQVEGLPEYTVTDSKVVLQIDPAVDSAACHRPFIRCAVVETPPVNDVMLVSLMKLQEALHWGVGRDRKLASIGVYDLDTIQSPFTYTTLDPDAERFEPLGRGGEPMSGREILEKHPKGIGYARLLADHQRYPVLKDARGTLLSMPPIINSEATKVKLGSRRLFIDVTGISLSAVVKSLDTFVSSLVEMGGQAQTVEIRDSGGATIISPDLKPRQMEIELSAAKRWLGLPLDSDSLVKSLRRMRLDAAPVPETTDLFTVRFPALRTDFKHMVDVFEDLAIGFGYKNIVPRYASQATTGQARPEDDVSDLVRSVLLGLGYSEIMSLPMTTEELHYEKFRLPVPEHYPRIANPKLKAMTVVRSHLMTGLMEHLRENRRAPLPLRFFELDNVTVLDPAAETGAREERHLSIVEMGKEASYASLRSIVDALLFELQRTGIYAAVAHESFIPGRVAQLSSDGEVSGVLGELHPEVIVEFGLDHPVAIADLKIMNIK</sequence>
<dbReference type="NCBIfam" id="TIGR00471">
    <property type="entry name" value="pheT_arch"/>
    <property type="match status" value="1"/>
</dbReference>
<evidence type="ECO:0000256" key="3">
    <source>
        <dbReference type="ARBA" id="ARBA00007438"/>
    </source>
</evidence>
<evidence type="ECO:0000313" key="15">
    <source>
        <dbReference type="Proteomes" id="UP000199518"/>
    </source>
</evidence>
<keyword evidence="6" id="KW-0436">Ligase</keyword>
<keyword evidence="7" id="KW-0479">Metal-binding</keyword>
<comment type="cofactor">
    <cofactor evidence="1">
        <name>Mg(2+)</name>
        <dbReference type="ChEBI" id="CHEBI:18420"/>
    </cofactor>
</comment>
<dbReference type="OrthoDB" id="9805455at2"/>
<evidence type="ECO:0000256" key="4">
    <source>
        <dbReference type="ARBA" id="ARBA00012814"/>
    </source>
</evidence>
<dbReference type="GO" id="GO:0000287">
    <property type="term" value="F:magnesium ion binding"/>
    <property type="evidence" value="ECO:0007669"/>
    <property type="project" value="InterPro"/>
</dbReference>
<evidence type="ECO:0000256" key="11">
    <source>
        <dbReference type="ARBA" id="ARBA00022917"/>
    </source>
</evidence>
<keyword evidence="5" id="KW-0963">Cytoplasm</keyword>
<dbReference type="InterPro" id="IPR040659">
    <property type="entry name" value="PhetRS_B1"/>
</dbReference>
<evidence type="ECO:0000256" key="8">
    <source>
        <dbReference type="ARBA" id="ARBA00022741"/>
    </source>
</evidence>
<dbReference type="SMART" id="SM00873">
    <property type="entry name" value="B3_4"/>
    <property type="match status" value="1"/>
</dbReference>
<dbReference type="EC" id="6.1.1.20" evidence="4"/>
<dbReference type="SUPFAM" id="SSF55681">
    <property type="entry name" value="Class II aaRS and biotin synthetases"/>
    <property type="match status" value="1"/>
</dbReference>
<dbReference type="EMBL" id="FOQD01000007">
    <property type="protein sequence ID" value="SFI26692.1"/>
    <property type="molecule type" value="Genomic_DNA"/>
</dbReference>
<evidence type="ECO:0000256" key="10">
    <source>
        <dbReference type="ARBA" id="ARBA00022842"/>
    </source>
</evidence>
<dbReference type="InterPro" id="IPR005147">
    <property type="entry name" value="tRNA_synthase_B5-dom"/>
</dbReference>
<reference evidence="15" key="1">
    <citation type="submission" date="2016-10" db="EMBL/GenBank/DDBJ databases">
        <authorList>
            <person name="Varghese N."/>
            <person name="Submissions S."/>
        </authorList>
    </citation>
    <scope>NUCLEOTIDE SEQUENCE [LARGE SCALE GENOMIC DNA]</scope>
    <source>
        <strain evidence="15">DSM 26348</strain>
    </source>
</reference>
<dbReference type="Pfam" id="PF17759">
    <property type="entry name" value="tRNA_synthFbeta"/>
    <property type="match status" value="1"/>
</dbReference>
<accession>A0A1I3GTN5</accession>
<dbReference type="Gene3D" id="3.50.40.10">
    <property type="entry name" value="Phenylalanyl-trna Synthetase, Chain B, domain 3"/>
    <property type="match status" value="1"/>
</dbReference>
<dbReference type="InterPro" id="IPR045864">
    <property type="entry name" value="aa-tRNA-synth_II/BPL/LPL"/>
</dbReference>
<comment type="subcellular location">
    <subcellularLocation>
        <location evidence="2">Cytoplasm</location>
    </subcellularLocation>
</comment>
<evidence type="ECO:0000256" key="9">
    <source>
        <dbReference type="ARBA" id="ARBA00022840"/>
    </source>
</evidence>
<comment type="similarity">
    <text evidence="3">Belongs to the phenylalanyl-tRNA synthetase beta subunit family. Type 2 subfamily.</text>
</comment>
<organism evidence="14 15">
    <name type="scientific">Planctomicrobium piriforme</name>
    <dbReference type="NCBI Taxonomy" id="1576369"/>
    <lineage>
        <taxon>Bacteria</taxon>
        <taxon>Pseudomonadati</taxon>
        <taxon>Planctomycetota</taxon>
        <taxon>Planctomycetia</taxon>
        <taxon>Planctomycetales</taxon>
        <taxon>Planctomycetaceae</taxon>
        <taxon>Planctomicrobium</taxon>
    </lineage>
</organism>
<dbReference type="SMART" id="SM00874">
    <property type="entry name" value="B5"/>
    <property type="match status" value="1"/>
</dbReference>
<dbReference type="GO" id="GO:0003723">
    <property type="term" value="F:RNA binding"/>
    <property type="evidence" value="ECO:0007669"/>
    <property type="project" value="InterPro"/>
</dbReference>
<evidence type="ECO:0000313" key="14">
    <source>
        <dbReference type="EMBL" id="SFI26692.1"/>
    </source>
</evidence>
<proteinExistence type="inferred from homology"/>
<dbReference type="Proteomes" id="UP000199518">
    <property type="component" value="Unassembled WGS sequence"/>
</dbReference>
<dbReference type="GO" id="GO:0005524">
    <property type="term" value="F:ATP binding"/>
    <property type="evidence" value="ECO:0007669"/>
    <property type="project" value="UniProtKB-KW"/>
</dbReference>
<evidence type="ECO:0000256" key="12">
    <source>
        <dbReference type="ARBA" id="ARBA00023146"/>
    </source>
</evidence>
<dbReference type="STRING" id="1576369.SAMN05421753_107121"/>
<keyword evidence="9" id="KW-0067">ATP-binding</keyword>
<dbReference type="InterPro" id="IPR004531">
    <property type="entry name" value="Phe-tRNA-synth_IIc_bsu_arc_euk"/>
</dbReference>
<protein>
    <recommendedName>
        <fullName evidence="4">phenylalanine--tRNA ligase</fullName>
        <ecNumber evidence="4">6.1.1.20</ecNumber>
    </recommendedName>
</protein>
<dbReference type="SUPFAM" id="SSF46955">
    <property type="entry name" value="Putative DNA-binding domain"/>
    <property type="match status" value="2"/>
</dbReference>
<keyword evidence="11" id="KW-0648">Protein biosynthesis</keyword>
<evidence type="ECO:0000259" key="13">
    <source>
        <dbReference type="PROSITE" id="PS51483"/>
    </source>
</evidence>
<keyword evidence="8" id="KW-0547">Nucleotide-binding</keyword>
<keyword evidence="12 14" id="KW-0030">Aminoacyl-tRNA synthetase</keyword>
<dbReference type="PROSITE" id="PS51483">
    <property type="entry name" value="B5"/>
    <property type="match status" value="1"/>
</dbReference>
<dbReference type="InterPro" id="IPR020825">
    <property type="entry name" value="Phe-tRNA_synthase-like_B3/B4"/>
</dbReference>
<dbReference type="AlphaFoldDB" id="A0A1I3GTN5"/>
<gene>
    <name evidence="14" type="ORF">SAMN05421753_107121</name>
</gene>
<dbReference type="PANTHER" id="PTHR10947:SF0">
    <property type="entry name" value="PHENYLALANINE--TRNA LIGASE BETA SUBUNIT"/>
    <property type="match status" value="1"/>
</dbReference>
<name>A0A1I3GTN5_9PLAN</name>
<dbReference type="GO" id="GO:0009328">
    <property type="term" value="C:phenylalanine-tRNA ligase complex"/>
    <property type="evidence" value="ECO:0007669"/>
    <property type="project" value="TreeGrafter"/>
</dbReference>
<dbReference type="Pfam" id="PF18262">
    <property type="entry name" value="PhetRS_B1"/>
    <property type="match status" value="1"/>
</dbReference>
<dbReference type="Gene3D" id="3.30.56.10">
    <property type="match status" value="2"/>
</dbReference>